<evidence type="ECO:0000256" key="3">
    <source>
        <dbReference type="SAM" id="Phobius"/>
    </source>
</evidence>
<keyword evidence="3" id="KW-0812">Transmembrane</keyword>
<dbReference type="InterPro" id="IPR016035">
    <property type="entry name" value="Acyl_Trfase/lysoPLipase"/>
</dbReference>
<evidence type="ECO:0000256" key="2">
    <source>
        <dbReference type="SAM" id="MobiDB-lite"/>
    </source>
</evidence>
<reference evidence="5" key="1">
    <citation type="journal article" date="2020" name="Nature">
        <title>Giant virus diversity and host interactions through global metagenomics.</title>
        <authorList>
            <person name="Schulz F."/>
            <person name="Roux S."/>
            <person name="Paez-Espino D."/>
            <person name="Jungbluth S."/>
            <person name="Walsh D.A."/>
            <person name="Denef V.J."/>
            <person name="McMahon K.D."/>
            <person name="Konstantinidis K.T."/>
            <person name="Eloe-Fadrosh E.A."/>
            <person name="Kyrpides N.C."/>
            <person name="Woyke T."/>
        </authorList>
    </citation>
    <scope>NUCLEOTIDE SEQUENCE</scope>
    <source>
        <strain evidence="5">GVMAG-M-3300023174-132</strain>
    </source>
</reference>
<name>A0A6C0DDN0_9ZZZZ</name>
<accession>A0A6C0DDN0</accession>
<feature type="domain" description="PNPLA" evidence="4">
    <location>
        <begin position="10"/>
        <end position="195"/>
    </location>
</feature>
<protein>
    <recommendedName>
        <fullName evidence="4">PNPLA domain-containing protein</fullName>
    </recommendedName>
</protein>
<dbReference type="PROSITE" id="PS51635">
    <property type="entry name" value="PNPLA"/>
    <property type="match status" value="1"/>
</dbReference>
<proteinExistence type="predicted"/>
<feature type="compositionally biased region" description="Basic and acidic residues" evidence="2">
    <location>
        <begin position="287"/>
        <end position="300"/>
    </location>
</feature>
<dbReference type="InterPro" id="IPR002641">
    <property type="entry name" value="PNPLA_dom"/>
</dbReference>
<dbReference type="PANTHER" id="PTHR46394">
    <property type="entry name" value="ANNEXIN"/>
    <property type="match status" value="1"/>
</dbReference>
<keyword evidence="3" id="KW-0472">Membrane</keyword>
<feature type="transmembrane region" description="Helical" evidence="3">
    <location>
        <begin position="41"/>
        <end position="63"/>
    </location>
</feature>
<feature type="transmembrane region" description="Helical" evidence="3">
    <location>
        <begin position="12"/>
        <end position="29"/>
    </location>
</feature>
<evidence type="ECO:0000313" key="5">
    <source>
        <dbReference type="EMBL" id="QHT13705.1"/>
    </source>
</evidence>
<feature type="compositionally biased region" description="Polar residues" evidence="2">
    <location>
        <begin position="301"/>
        <end position="316"/>
    </location>
</feature>
<dbReference type="SUPFAM" id="SSF52151">
    <property type="entry name" value="FabD/lysophospholipase-like"/>
    <property type="match status" value="1"/>
</dbReference>
<feature type="region of interest" description="Disordered" evidence="2">
    <location>
        <begin position="287"/>
        <end position="343"/>
    </location>
</feature>
<evidence type="ECO:0000259" key="4">
    <source>
        <dbReference type="PROSITE" id="PS51635"/>
    </source>
</evidence>
<evidence type="ECO:0000256" key="1">
    <source>
        <dbReference type="ARBA" id="ARBA00023098"/>
    </source>
</evidence>
<dbReference type="Gene3D" id="3.40.1090.10">
    <property type="entry name" value="Cytosolic phospholipase A2 catalytic domain"/>
    <property type="match status" value="2"/>
</dbReference>
<dbReference type="GO" id="GO:0006629">
    <property type="term" value="P:lipid metabolic process"/>
    <property type="evidence" value="ECO:0007669"/>
    <property type="project" value="UniProtKB-KW"/>
</dbReference>
<dbReference type="PANTHER" id="PTHR46394:SF1">
    <property type="entry name" value="PNPLA DOMAIN-CONTAINING PROTEIN"/>
    <property type="match status" value="1"/>
</dbReference>
<dbReference type="Pfam" id="PF01734">
    <property type="entry name" value="Patatin"/>
    <property type="match status" value="1"/>
</dbReference>
<dbReference type="InterPro" id="IPR052580">
    <property type="entry name" value="Lipid_Hydrolase"/>
</dbReference>
<keyword evidence="3" id="KW-1133">Transmembrane helix</keyword>
<dbReference type="EMBL" id="MN739576">
    <property type="protein sequence ID" value="QHT13705.1"/>
    <property type="molecule type" value="Genomic_DNA"/>
</dbReference>
<keyword evidence="1" id="KW-0443">Lipid metabolism</keyword>
<dbReference type="AlphaFoldDB" id="A0A6C0DDN0"/>
<sequence>MSHLWSPQNITLSGGGVLLIGQLGVVATLKEAGVLNDVKRWYGCSGGSIVALCGALGVSAGWMQELAQTIRIQQWVRIETDIVMEFTNRWGLNDGSALMEYIARIMDTWTPGSSVWTFAEMQRVCDSELYIHATNVSLGRGTIFSAELTPTMRILDAVRASIAIPIFFTPWQQSETGHYFCDGCMTEFYPWTSVKDKDKTLVISTQTKTLQQRKQSVPIQSLSEYVRMVYNAMNTVVSPTPRHWIALNQKRFGTMDFGITTEDQQELFAIGETAARGWLAWRTTVAESKKPMHRPHDPHRSGSSGLPLQEPSSGTHYTPDPALLPRDPQSDPLPAHRSRRWSL</sequence>
<organism evidence="5">
    <name type="scientific">viral metagenome</name>
    <dbReference type="NCBI Taxonomy" id="1070528"/>
    <lineage>
        <taxon>unclassified sequences</taxon>
        <taxon>metagenomes</taxon>
        <taxon>organismal metagenomes</taxon>
    </lineage>
</organism>